<feature type="domain" description="Neutral/alkaline non-lysosomal ceramidase N-terminal" evidence="6">
    <location>
        <begin position="30"/>
        <end position="544"/>
    </location>
</feature>
<evidence type="ECO:0000256" key="1">
    <source>
        <dbReference type="ARBA" id="ARBA00009835"/>
    </source>
</evidence>
<dbReference type="GO" id="GO:0046514">
    <property type="term" value="P:ceramide catabolic process"/>
    <property type="evidence" value="ECO:0007669"/>
    <property type="project" value="InterPro"/>
</dbReference>
<dbReference type="GO" id="GO:0046872">
    <property type="term" value="F:metal ion binding"/>
    <property type="evidence" value="ECO:0007669"/>
    <property type="project" value="UniProtKB-KW"/>
</dbReference>
<dbReference type="Pfam" id="PF04734">
    <property type="entry name" value="Ceramidase_alk"/>
    <property type="match status" value="1"/>
</dbReference>
<protein>
    <recommendedName>
        <fullName evidence="5">Neutral ceramidase</fullName>
        <ecNumber evidence="5">3.5.1.23</ecNumber>
    </recommendedName>
</protein>
<comment type="caution">
    <text evidence="8">The sequence shown here is derived from an EMBL/GenBank/DDBJ whole genome shotgun (WGS) entry which is preliminary data.</text>
</comment>
<gene>
    <name evidence="8" type="ORF">Ctob_012705</name>
</gene>
<dbReference type="EMBL" id="JWZX01001483">
    <property type="protein sequence ID" value="KOO33579.1"/>
    <property type="molecule type" value="Genomic_DNA"/>
</dbReference>
<evidence type="ECO:0000313" key="9">
    <source>
        <dbReference type="Proteomes" id="UP000037460"/>
    </source>
</evidence>
<keyword evidence="2 5" id="KW-0378">Hydrolase</keyword>
<feature type="active site" description="Nucleophile" evidence="3">
    <location>
        <position position="285"/>
    </location>
</feature>
<dbReference type="PANTHER" id="PTHR12670:SF1">
    <property type="entry name" value="NEUTRAL CERAMIDASE"/>
    <property type="match status" value="1"/>
</dbReference>
<dbReference type="InterPro" id="IPR031329">
    <property type="entry name" value="NEUT/ALK_ceramidase_N"/>
</dbReference>
<evidence type="ECO:0000256" key="5">
    <source>
        <dbReference type="RuleBase" id="RU366019"/>
    </source>
</evidence>
<dbReference type="PANTHER" id="PTHR12670">
    <property type="entry name" value="CERAMIDASE"/>
    <property type="match status" value="1"/>
</dbReference>
<dbReference type="GO" id="GO:0016020">
    <property type="term" value="C:membrane"/>
    <property type="evidence" value="ECO:0007669"/>
    <property type="project" value="GOC"/>
</dbReference>
<evidence type="ECO:0000259" key="7">
    <source>
        <dbReference type="Pfam" id="PF17048"/>
    </source>
</evidence>
<dbReference type="InterPro" id="IPR038445">
    <property type="entry name" value="NCDase_C_sf"/>
</dbReference>
<feature type="binding site" evidence="4">
    <location>
        <position position="120"/>
    </location>
    <ligand>
        <name>Zn(2+)</name>
        <dbReference type="ChEBI" id="CHEBI:29105"/>
    </ligand>
</feature>
<keyword evidence="9" id="KW-1185">Reference proteome</keyword>
<name>A0A0M0K453_9EUKA</name>
<feature type="binding site" evidence="4">
    <location>
        <position position="230"/>
    </location>
    <ligand>
        <name>Zn(2+)</name>
        <dbReference type="ChEBI" id="CHEBI:29105"/>
    </ligand>
</feature>
<dbReference type="GO" id="GO:0046512">
    <property type="term" value="P:sphingosine biosynthetic process"/>
    <property type="evidence" value="ECO:0007669"/>
    <property type="project" value="TreeGrafter"/>
</dbReference>
<dbReference type="Pfam" id="PF17048">
    <property type="entry name" value="Ceramidse_alk_C"/>
    <property type="match status" value="1"/>
</dbReference>
<comment type="catalytic activity">
    <reaction evidence="5">
        <text>an N-acylsphing-4-enine + H2O = sphing-4-enine + a fatty acid</text>
        <dbReference type="Rhea" id="RHEA:20856"/>
        <dbReference type="ChEBI" id="CHEBI:15377"/>
        <dbReference type="ChEBI" id="CHEBI:28868"/>
        <dbReference type="ChEBI" id="CHEBI:52639"/>
        <dbReference type="ChEBI" id="CHEBI:57756"/>
        <dbReference type="EC" id="3.5.1.23"/>
    </reaction>
</comment>
<dbReference type="EC" id="3.5.1.23" evidence="5"/>
<evidence type="ECO:0000259" key="6">
    <source>
        <dbReference type="Pfam" id="PF04734"/>
    </source>
</evidence>
<dbReference type="InterPro" id="IPR031331">
    <property type="entry name" value="NEUT/ALK_ceramidase_C"/>
</dbReference>
<evidence type="ECO:0000256" key="2">
    <source>
        <dbReference type="ARBA" id="ARBA00022801"/>
    </source>
</evidence>
<dbReference type="Proteomes" id="UP000037460">
    <property type="component" value="Unassembled WGS sequence"/>
</dbReference>
<dbReference type="AlphaFoldDB" id="A0A0M0K453"/>
<feature type="binding site" evidence="4">
    <location>
        <position position="515"/>
    </location>
    <ligand>
        <name>Zn(2+)</name>
        <dbReference type="ChEBI" id="CHEBI:29105"/>
    </ligand>
</feature>
<dbReference type="Gene3D" id="2.60.40.2300">
    <property type="entry name" value="Neutral/alkaline non-lysosomal ceramidase, C-terminal domain"/>
    <property type="match status" value="1"/>
</dbReference>
<sequence>MTTFLATAVFAVLKCTPGDRRQCPSVGINAGQGVYDITGPSVGINFMGMANPSQKGTGIHIRLRARAFAFSSAEGTSPIAFVSLDAGMPGFVLKKRVLAALERELGMVYTEANLCISATHTHSGPSGFLEHTLFQFAGSGWVPQTLDAMVNGTTLAILRAHRSLAPADVRLGIGRVPNASISRSPTAYLLNSAAERAMYPEGDKDDTMVQLTIRTASGNASAIVNWHATHGTSMNNTNTLVSGDNKGWAAYLLERAVNGPTSDMRRVGDGPFVAAFAATALGDVSPNTRGARCRDTGLPCDAIHSTCNGFVQQCSSSGEGRDMFESTKLNAERQVQVASMLMHAADTQPALLGPVRAVHAFVKMPGLEVASAQGQPQHALCKAAMGVSFAAGTTDGPGMFNFEQGQGNSSNPFWRFIGDILHVATKEEQECQHPKAILLSTGSIAFPYPWAPDTAPIQLLQLGQLVIIAVPTEMTTMAGRRTRAAVKARLVQRGVLSDTEGVVVIAGLSNDYQDYTTTFEEYQQQRYEGGSTIYGPRQLDGYIQELLRLADNLANGTIARSDPPPVDFTDRIVQTADRPKLEAPPAGTAFGDVSLDVPSLVKAGQRVSVTFIGGSLNNDLRSQDTFARVVMARAGARDGVRAHGTDSAADWELVAEDSDPETRVSAVLNATTGRHYDVTVSWDVPPDAPAGVYRIIHT</sequence>
<dbReference type="InterPro" id="IPR006823">
    <property type="entry name" value="Ceramidase_alk"/>
</dbReference>
<dbReference type="OrthoDB" id="191371at2759"/>
<keyword evidence="4" id="KW-0479">Metal-binding</keyword>
<keyword evidence="5" id="KW-0443">Lipid metabolism</keyword>
<dbReference type="GO" id="GO:0005576">
    <property type="term" value="C:extracellular region"/>
    <property type="evidence" value="ECO:0007669"/>
    <property type="project" value="TreeGrafter"/>
</dbReference>
<dbReference type="GO" id="GO:0042759">
    <property type="term" value="P:long-chain fatty acid biosynthetic process"/>
    <property type="evidence" value="ECO:0007669"/>
    <property type="project" value="TreeGrafter"/>
</dbReference>
<feature type="domain" description="Neutral/alkaline non-lysosomal ceramidase C-terminal" evidence="7">
    <location>
        <begin position="548"/>
        <end position="697"/>
    </location>
</feature>
<keyword evidence="5" id="KW-0746">Sphingolipid metabolism</keyword>
<proteinExistence type="inferred from homology"/>
<reference evidence="9" key="1">
    <citation type="journal article" date="2015" name="PLoS Genet.">
        <title>Genome Sequence and Transcriptome Analyses of Chrysochromulina tobin: Metabolic Tools for Enhanced Algal Fitness in the Prominent Order Prymnesiales (Haptophyceae).</title>
        <authorList>
            <person name="Hovde B.T."/>
            <person name="Deodato C.R."/>
            <person name="Hunsperger H.M."/>
            <person name="Ryken S.A."/>
            <person name="Yost W."/>
            <person name="Jha R.K."/>
            <person name="Patterson J."/>
            <person name="Monnat R.J. Jr."/>
            <person name="Barlow S.B."/>
            <person name="Starkenburg S.R."/>
            <person name="Cattolico R.A."/>
        </authorList>
    </citation>
    <scope>NUCLEOTIDE SEQUENCE</scope>
    <source>
        <strain evidence="9">CCMP291</strain>
    </source>
</reference>
<organism evidence="8 9">
    <name type="scientific">Chrysochromulina tobinii</name>
    <dbReference type="NCBI Taxonomy" id="1460289"/>
    <lineage>
        <taxon>Eukaryota</taxon>
        <taxon>Haptista</taxon>
        <taxon>Haptophyta</taxon>
        <taxon>Prymnesiophyceae</taxon>
        <taxon>Prymnesiales</taxon>
        <taxon>Chrysochromulinaceae</taxon>
        <taxon>Chrysochromulina</taxon>
    </lineage>
</organism>
<accession>A0A0M0K453</accession>
<keyword evidence="4" id="KW-0862">Zinc</keyword>
<comment type="cofactor">
    <cofactor evidence="4">
        <name>Zn(2+)</name>
        <dbReference type="ChEBI" id="CHEBI:29105"/>
    </cofactor>
    <text evidence="4">Binds 1 zinc ion per subunit.</text>
</comment>
<dbReference type="GO" id="GO:0017040">
    <property type="term" value="F:N-acylsphingosine amidohydrolase activity"/>
    <property type="evidence" value="ECO:0007669"/>
    <property type="project" value="UniProtKB-UniRule"/>
</dbReference>
<evidence type="ECO:0000256" key="4">
    <source>
        <dbReference type="PIRSR" id="PIRSR606823-2"/>
    </source>
</evidence>
<feature type="non-terminal residue" evidence="8">
    <location>
        <position position="698"/>
    </location>
</feature>
<evidence type="ECO:0000313" key="8">
    <source>
        <dbReference type="EMBL" id="KOO33579.1"/>
    </source>
</evidence>
<comment type="similarity">
    <text evidence="1 5">Belongs to the neutral ceramidase family.</text>
</comment>
<evidence type="ECO:0000256" key="3">
    <source>
        <dbReference type="PIRSR" id="PIRSR606823-1"/>
    </source>
</evidence>
<feature type="binding site" evidence="4">
    <location>
        <position position="473"/>
    </location>
    <ligand>
        <name>Zn(2+)</name>
        <dbReference type="ChEBI" id="CHEBI:29105"/>
    </ligand>
</feature>